<feature type="non-terminal residue" evidence="2">
    <location>
        <position position="480"/>
    </location>
</feature>
<comment type="caution">
    <text evidence="2">The sequence shown here is derived from an EMBL/GenBank/DDBJ whole genome shotgun (WGS) entry which is preliminary data.</text>
</comment>
<dbReference type="Proteomes" id="UP000823674">
    <property type="component" value="Chromosome A09"/>
</dbReference>
<evidence type="ECO:0000313" key="2">
    <source>
        <dbReference type="EMBL" id="KAG5384627.1"/>
    </source>
</evidence>
<proteinExistence type="predicted"/>
<dbReference type="InterPro" id="IPR004252">
    <property type="entry name" value="Probable_transposase_24"/>
</dbReference>
<feature type="domain" description="Transposase-associated" evidence="1">
    <location>
        <begin position="2"/>
        <end position="41"/>
    </location>
</feature>
<sequence>MVKCPCNCCTLAKSKTREQIEGDLICFSFLNSYTSWILHGEDICVTGNARVPPDIAQVELDSTLNLLDDIFPDISTNMLAEHGFGSFEQSYKNELLTKQSHQSKRSRAIEIDQEMYLNFAKWIKHKVEINEIMDFMDSETQEPDDSPLWETDHGMPPPLAPKCKIFKWKIQVIDNDGNIKGKMVTSKDVWKFQNSRVIVHFDEDSGQPIKESGGVLESWIGQLSNDVNCYPLTTVIGGWLILTLRTKSGKFDDPQMRKSFLMGELGSRCKDVKLRVRKEYKGQFVHMRFTEKWKKMQERNTENQKKTYHASCLWKKEFSRRRNEITGKTLRRAEFFIETRTKPNENFVCEEAKERAEALTKLLSQNRHNTNNVTASLDDEYAQVFDPERLGQVRCVGRGHTPSKLVCRSTANRQDIENSEMVIELKTQKNELSYQVKWMTTFIQQIIGTSTGSRATSFAVAFANIPNPTFDNIPDPPNPD</sequence>
<dbReference type="InterPro" id="IPR029480">
    <property type="entry name" value="Transpos_assoc"/>
</dbReference>
<evidence type="ECO:0000259" key="1">
    <source>
        <dbReference type="Pfam" id="PF13963"/>
    </source>
</evidence>
<dbReference type="Pfam" id="PF03004">
    <property type="entry name" value="Transposase_24"/>
    <property type="match status" value="1"/>
</dbReference>
<keyword evidence="3" id="KW-1185">Reference proteome</keyword>
<name>A0ABQ7LEI5_BRACM</name>
<organism evidence="2 3">
    <name type="scientific">Brassica rapa subsp. trilocularis</name>
    <dbReference type="NCBI Taxonomy" id="1813537"/>
    <lineage>
        <taxon>Eukaryota</taxon>
        <taxon>Viridiplantae</taxon>
        <taxon>Streptophyta</taxon>
        <taxon>Embryophyta</taxon>
        <taxon>Tracheophyta</taxon>
        <taxon>Spermatophyta</taxon>
        <taxon>Magnoliopsida</taxon>
        <taxon>eudicotyledons</taxon>
        <taxon>Gunneridae</taxon>
        <taxon>Pentapetalae</taxon>
        <taxon>rosids</taxon>
        <taxon>malvids</taxon>
        <taxon>Brassicales</taxon>
        <taxon>Brassicaceae</taxon>
        <taxon>Brassiceae</taxon>
        <taxon>Brassica</taxon>
    </lineage>
</organism>
<evidence type="ECO:0000313" key="3">
    <source>
        <dbReference type="Proteomes" id="UP000823674"/>
    </source>
</evidence>
<dbReference type="EMBL" id="JADBGQ010000008">
    <property type="protein sequence ID" value="KAG5384627.1"/>
    <property type="molecule type" value="Genomic_DNA"/>
</dbReference>
<accession>A0ABQ7LEI5</accession>
<dbReference type="Pfam" id="PF13963">
    <property type="entry name" value="Transpos_assoc"/>
    <property type="match status" value="1"/>
</dbReference>
<gene>
    <name evidence="2" type="primary">A09g510810.1_BraROA</name>
    <name evidence="2" type="ORF">IGI04_036097</name>
</gene>
<protein>
    <recommendedName>
        <fullName evidence="1">Transposase-associated domain-containing protein</fullName>
    </recommendedName>
</protein>
<reference evidence="2 3" key="1">
    <citation type="submission" date="2021-03" db="EMBL/GenBank/DDBJ databases">
        <authorList>
            <person name="King G.J."/>
            <person name="Bancroft I."/>
            <person name="Baten A."/>
            <person name="Bloomfield J."/>
            <person name="Borpatragohain P."/>
            <person name="He Z."/>
            <person name="Irish N."/>
            <person name="Irwin J."/>
            <person name="Liu K."/>
            <person name="Mauleon R.P."/>
            <person name="Moore J."/>
            <person name="Morris R."/>
            <person name="Ostergaard L."/>
            <person name="Wang B."/>
            <person name="Wells R."/>
        </authorList>
    </citation>
    <scope>NUCLEOTIDE SEQUENCE [LARGE SCALE GENOMIC DNA]</scope>
    <source>
        <strain evidence="2">R-o-18</strain>
        <tissue evidence="2">Leaf</tissue>
    </source>
</reference>